<feature type="domain" description="Glycosyl transferase family 1" evidence="1">
    <location>
        <begin position="183"/>
        <end position="333"/>
    </location>
</feature>
<dbReference type="Proteomes" id="UP000234456">
    <property type="component" value="Unassembled WGS sequence"/>
</dbReference>
<dbReference type="InterPro" id="IPR001296">
    <property type="entry name" value="Glyco_trans_1"/>
</dbReference>
<dbReference type="PANTHER" id="PTHR12526:SF630">
    <property type="entry name" value="GLYCOSYLTRANSFERASE"/>
    <property type="match status" value="1"/>
</dbReference>
<dbReference type="SUPFAM" id="SSF53756">
    <property type="entry name" value="UDP-Glycosyltransferase/glycogen phosphorylase"/>
    <property type="match status" value="1"/>
</dbReference>
<evidence type="ECO:0008006" key="5">
    <source>
        <dbReference type="Google" id="ProtNLM"/>
    </source>
</evidence>
<dbReference type="Pfam" id="PF00534">
    <property type="entry name" value="Glycos_transf_1"/>
    <property type="match status" value="1"/>
</dbReference>
<evidence type="ECO:0000313" key="4">
    <source>
        <dbReference type="Proteomes" id="UP000234456"/>
    </source>
</evidence>
<protein>
    <recommendedName>
        <fullName evidence="5">Glycosyl transferase group 1</fullName>
    </recommendedName>
</protein>
<evidence type="ECO:0000259" key="2">
    <source>
        <dbReference type="Pfam" id="PF13439"/>
    </source>
</evidence>
<gene>
    <name evidence="3" type="ORF">C0Q88_05730</name>
</gene>
<dbReference type="RefSeq" id="WP_102064680.1">
    <property type="nucleotide sequence ID" value="NZ_PKQE01000001.1"/>
</dbReference>
<dbReference type="AlphaFoldDB" id="A0A2N4TWW5"/>
<dbReference type="OrthoDB" id="9813211at2"/>
<dbReference type="EMBL" id="PKQE01000001">
    <property type="protein sequence ID" value="PLC44195.1"/>
    <property type="molecule type" value="Genomic_DNA"/>
</dbReference>
<dbReference type="InterPro" id="IPR028098">
    <property type="entry name" value="Glyco_trans_4-like_N"/>
</dbReference>
<name>A0A2N4TWW5_RALPI</name>
<evidence type="ECO:0000259" key="1">
    <source>
        <dbReference type="Pfam" id="PF00534"/>
    </source>
</evidence>
<dbReference type="Pfam" id="PF13439">
    <property type="entry name" value="Glyco_transf_4"/>
    <property type="match status" value="1"/>
</dbReference>
<dbReference type="GO" id="GO:0016757">
    <property type="term" value="F:glycosyltransferase activity"/>
    <property type="evidence" value="ECO:0007669"/>
    <property type="project" value="InterPro"/>
</dbReference>
<feature type="domain" description="Glycosyltransferase subfamily 4-like N-terminal" evidence="2">
    <location>
        <begin position="18"/>
        <end position="174"/>
    </location>
</feature>
<dbReference type="Gene3D" id="3.40.50.2000">
    <property type="entry name" value="Glycogen Phosphorylase B"/>
    <property type="match status" value="2"/>
</dbReference>
<reference evidence="3 4" key="1">
    <citation type="submission" date="2017-12" db="EMBL/GenBank/DDBJ databases">
        <title>Draft genome sequence of Ralstonia pickettii 52.</title>
        <authorList>
            <person name="Zheng B."/>
        </authorList>
    </citation>
    <scope>NUCLEOTIDE SEQUENCE [LARGE SCALE GENOMIC DNA]</scope>
    <source>
        <strain evidence="3 4">52</strain>
    </source>
</reference>
<dbReference type="PANTHER" id="PTHR12526">
    <property type="entry name" value="GLYCOSYLTRANSFERASE"/>
    <property type="match status" value="1"/>
</dbReference>
<organism evidence="3 4">
    <name type="scientific">Ralstonia pickettii</name>
    <name type="common">Burkholderia pickettii</name>
    <dbReference type="NCBI Taxonomy" id="329"/>
    <lineage>
        <taxon>Bacteria</taxon>
        <taxon>Pseudomonadati</taxon>
        <taxon>Pseudomonadota</taxon>
        <taxon>Betaproteobacteria</taxon>
        <taxon>Burkholderiales</taxon>
        <taxon>Burkholderiaceae</taxon>
        <taxon>Ralstonia</taxon>
    </lineage>
</organism>
<accession>A0A2N4TWW5</accession>
<evidence type="ECO:0000313" key="3">
    <source>
        <dbReference type="EMBL" id="PLC44195.1"/>
    </source>
</evidence>
<comment type="caution">
    <text evidence="3">The sequence shown here is derived from an EMBL/GenBank/DDBJ whole genome shotgun (WGS) entry which is preliminary data.</text>
</comment>
<proteinExistence type="predicted"/>
<sequence>MNAPRDLVYVITGLNRAGAELVCLSQATHFSRLGHRVGVIYLVDGHDDLVPEFEASGVATACLRMSSIWELPQALWRCRNLLREWRPTVVHSHMIHATILISLIKWTLPEIKMIATAHSVHEGGRLLNFLQRITRSAPDLSTNVSEEATRTYVAQRLFCADRAKCIPNGIDATRFGFQDNRPAKSDGIFTYICVAQFRPEKNHITLLRAFSRVHGDHPNTQLMLLGAGPMLPECKVSAEALGITNAVKFAGGNADVPTSLRDADAFVLVSNYEGFGIAAAEAMAVGLPIVGADVPGLREVIGRYGRLVCPTDIDAIAEAMEQCMLEEDRLSDRLARRHHIIKNFGSDSIFAKWESEYRRLGLSLTGQFSR</sequence>